<reference evidence="2" key="1">
    <citation type="submission" date="2022-11" db="UniProtKB">
        <authorList>
            <consortium name="WormBaseParasite"/>
        </authorList>
    </citation>
    <scope>IDENTIFICATION</scope>
</reference>
<evidence type="ECO:0000313" key="1">
    <source>
        <dbReference type="Proteomes" id="UP000887580"/>
    </source>
</evidence>
<accession>A0AC35G7X2</accession>
<dbReference type="WBParaSite" id="PS1159_v2.g24789.t1">
    <property type="protein sequence ID" value="PS1159_v2.g24789.t1"/>
    <property type="gene ID" value="PS1159_v2.g24789"/>
</dbReference>
<protein>
    <submittedName>
        <fullName evidence="2">Uncharacterized protein</fullName>
    </submittedName>
</protein>
<name>A0AC35G7X2_9BILA</name>
<dbReference type="Proteomes" id="UP000887580">
    <property type="component" value="Unplaced"/>
</dbReference>
<evidence type="ECO:0000313" key="2">
    <source>
        <dbReference type="WBParaSite" id="PS1159_v2.g24789.t1"/>
    </source>
</evidence>
<organism evidence="1 2">
    <name type="scientific">Panagrolaimus sp. PS1159</name>
    <dbReference type="NCBI Taxonomy" id="55785"/>
    <lineage>
        <taxon>Eukaryota</taxon>
        <taxon>Metazoa</taxon>
        <taxon>Ecdysozoa</taxon>
        <taxon>Nematoda</taxon>
        <taxon>Chromadorea</taxon>
        <taxon>Rhabditida</taxon>
        <taxon>Tylenchina</taxon>
        <taxon>Panagrolaimomorpha</taxon>
        <taxon>Panagrolaimoidea</taxon>
        <taxon>Panagrolaimidae</taxon>
        <taxon>Panagrolaimus</taxon>
    </lineage>
</organism>
<sequence length="331" mass="37466">MAYNSGIYGTYPGKRTADFSLMMNSQDVELHPLDIGTDGSPMRSILRNKNERDFYDVYDSYGTTSSKIHLQPKETSKESKCRRFCTTILRPCVAEFLSVITSIVVFFHLESQLVQRHVVFFNKIVVLSITDAILYTVFLSTFRTVHINPVITIAQLFTLTTQWYLCLLFIVLQIFGSIIGACLFFFFNNGIFPSEPMIIQDLTQDWTKSVYEMILCQIIGTTIIIFSNLLVTKKVSQKTTSWRQLSRSPLPVCGAVGLSSLLSLLHSNISWNPLYLFVLITLQALHGKGIQLAFNHLLFWIGPIIGALLGAIIFKLLFAPTENKRVIVNVE</sequence>
<proteinExistence type="predicted"/>